<dbReference type="InterPro" id="IPR005181">
    <property type="entry name" value="SASA"/>
</dbReference>
<evidence type="ECO:0000313" key="4">
    <source>
        <dbReference type="Proteomes" id="UP001239462"/>
    </source>
</evidence>
<accession>A0ABT7PJ22</accession>
<dbReference type="RefSeq" id="WP_289164128.1">
    <property type="nucleotide sequence ID" value="NZ_JASZZN010000009.1"/>
</dbReference>
<dbReference type="Pfam" id="PF03629">
    <property type="entry name" value="SASA"/>
    <property type="match status" value="1"/>
</dbReference>
<dbReference type="PANTHER" id="PTHR31988">
    <property type="entry name" value="ESTERASE, PUTATIVE (DUF303)-RELATED"/>
    <property type="match status" value="1"/>
</dbReference>
<proteinExistence type="predicted"/>
<name>A0ABT7PJ22_9BACT</name>
<protein>
    <submittedName>
        <fullName evidence="3">Sialate O-acetylesterase</fullName>
    </submittedName>
</protein>
<evidence type="ECO:0000256" key="1">
    <source>
        <dbReference type="ARBA" id="ARBA00022801"/>
    </source>
</evidence>
<dbReference type="InterPro" id="IPR036514">
    <property type="entry name" value="SGNH_hydro_sf"/>
</dbReference>
<dbReference type="EMBL" id="JASZZN010000009">
    <property type="protein sequence ID" value="MDM4016492.1"/>
    <property type="molecule type" value="Genomic_DNA"/>
</dbReference>
<reference evidence="3 4" key="1">
    <citation type="submission" date="2023-06" db="EMBL/GenBank/DDBJ databases">
        <title>Roseiconus lacunae JC819 isolated from Gulf of Mannar region, Tamil Nadu.</title>
        <authorList>
            <person name="Pk S."/>
            <person name="Ch S."/>
            <person name="Ch V.R."/>
        </authorList>
    </citation>
    <scope>NUCLEOTIDE SEQUENCE [LARGE SCALE GENOMIC DNA]</scope>
    <source>
        <strain evidence="3 4">JC819</strain>
    </source>
</reference>
<evidence type="ECO:0000313" key="3">
    <source>
        <dbReference type="EMBL" id="MDM4016492.1"/>
    </source>
</evidence>
<feature type="domain" description="Sialate O-acetylesterase" evidence="2">
    <location>
        <begin position="42"/>
        <end position="287"/>
    </location>
</feature>
<comment type="caution">
    <text evidence="3">The sequence shown here is derived from an EMBL/GenBank/DDBJ whole genome shotgun (WGS) entry which is preliminary data.</text>
</comment>
<evidence type="ECO:0000259" key="2">
    <source>
        <dbReference type="Pfam" id="PF03629"/>
    </source>
</evidence>
<dbReference type="PANTHER" id="PTHR31988:SF19">
    <property type="entry name" value="9-O-ACETYL-N-ACETYLNEURAMINIC ACID DEACETYLASE-RELATED"/>
    <property type="match status" value="1"/>
</dbReference>
<organism evidence="3 4">
    <name type="scientific">Roseiconus lacunae</name>
    <dbReference type="NCBI Taxonomy" id="2605694"/>
    <lineage>
        <taxon>Bacteria</taxon>
        <taxon>Pseudomonadati</taxon>
        <taxon>Planctomycetota</taxon>
        <taxon>Planctomycetia</taxon>
        <taxon>Pirellulales</taxon>
        <taxon>Pirellulaceae</taxon>
        <taxon>Roseiconus</taxon>
    </lineage>
</organism>
<dbReference type="Gene3D" id="3.40.50.1110">
    <property type="entry name" value="SGNH hydrolase"/>
    <property type="match status" value="1"/>
</dbReference>
<gene>
    <name evidence="3" type="ORF">QTN89_13695</name>
</gene>
<sequence length="427" mass="48220">MSRTPFHRSANVIRRGGLMLLAIVGPALCFFDAVHAGERKPLKVFVLAGQSNMQGHAHVRTFDAMRLNDQAAPLLEKMLDADGEPVVCQDVWISSIGSSEIEQHGRLTIGYGAERGGPKIGPEFTFGIYLHQTLKEPILLIKTAWGGKSLNTDFRPPGVEPYQFNEQQLELFQRQDKDIEELKTAKRAASGQYYQQMIEHVQYVLKDIRRVYPDYDPEQGYDLAGFVWFQGWNDMVDRGTYPNRDQPGGYAEYSRLLAQFIRDVRTDLQTPELPVVIGVLGVGGPTELYGPDQQRYRSTHQEFRQAMAAPAKMDEFDQTVVAVLTERYWDQEVVRLRQKEKTIKPRIDELKTQTKAGDLSRQASLQAIESLYKNTFSEEELTRLRESVSNGDYHYMGSASILAPIGKAFADAMATLVTKSQSSTKSN</sequence>
<dbReference type="InterPro" id="IPR052940">
    <property type="entry name" value="Carb_Esterase_6"/>
</dbReference>
<dbReference type="Proteomes" id="UP001239462">
    <property type="component" value="Unassembled WGS sequence"/>
</dbReference>
<keyword evidence="1" id="KW-0378">Hydrolase</keyword>
<keyword evidence="4" id="KW-1185">Reference proteome</keyword>
<dbReference type="SUPFAM" id="SSF52266">
    <property type="entry name" value="SGNH hydrolase"/>
    <property type="match status" value="1"/>
</dbReference>